<evidence type="ECO:0000313" key="7">
    <source>
        <dbReference type="EMBL" id="TFH96779.1"/>
    </source>
</evidence>
<dbReference type="GO" id="GO:0006412">
    <property type="term" value="P:translation"/>
    <property type="evidence" value="ECO:0007669"/>
    <property type="project" value="UniProtKB-UniRule"/>
</dbReference>
<comment type="caution">
    <text evidence="7">The sequence shown here is derived from an EMBL/GenBank/DDBJ whole genome shotgun (WGS) entry which is preliminary data.</text>
</comment>
<dbReference type="PANTHER" id="PTHR14413:SF16">
    <property type="entry name" value="LARGE RIBOSOMAL SUBUNIT PROTEIN BL17M"/>
    <property type="match status" value="1"/>
</dbReference>
<sequence>MRHNKKFNSLGRTASHRQAMLSNMANSLIQHKRIFTTLAKAKALKVYVEPIITRAKNTESVHARRVVFQKLQNRDSVVELFSTIAEKVGDRPGGYCRILKTGRRQGDDAMMCLIELVDFNENRVKEDKKAAKGSKTRRTRRSKKATEAPKADAPVVEETPAESAE</sequence>
<dbReference type="InterPro" id="IPR000456">
    <property type="entry name" value="Ribosomal_bL17"/>
</dbReference>
<feature type="compositionally biased region" description="Basic residues" evidence="6">
    <location>
        <begin position="131"/>
        <end position="143"/>
    </location>
</feature>
<dbReference type="Proteomes" id="UP000297225">
    <property type="component" value="Unassembled WGS sequence"/>
</dbReference>
<dbReference type="InterPro" id="IPR047859">
    <property type="entry name" value="Ribosomal_bL17_CS"/>
</dbReference>
<comment type="subunit">
    <text evidence="4">Part of the 50S ribosomal subunit. Contacts protein L32.</text>
</comment>
<accession>A0A4Y8WR08</accession>
<evidence type="ECO:0000313" key="8">
    <source>
        <dbReference type="Proteomes" id="UP000297225"/>
    </source>
</evidence>
<dbReference type="GO" id="GO:0003735">
    <property type="term" value="F:structural constituent of ribosome"/>
    <property type="evidence" value="ECO:0007669"/>
    <property type="project" value="InterPro"/>
</dbReference>
<dbReference type="NCBIfam" id="TIGR00059">
    <property type="entry name" value="L17"/>
    <property type="match status" value="1"/>
</dbReference>
<feature type="region of interest" description="Disordered" evidence="6">
    <location>
        <begin position="125"/>
        <end position="165"/>
    </location>
</feature>
<dbReference type="RefSeq" id="WP_134849730.1">
    <property type="nucleotide sequence ID" value="NZ_CP197400.1"/>
</dbReference>
<proteinExistence type="inferred from homology"/>
<gene>
    <name evidence="4" type="primary">rplQ</name>
    <name evidence="7" type="ORF">E4P47_01695</name>
</gene>
<evidence type="ECO:0000256" key="5">
    <source>
        <dbReference type="RuleBase" id="RU000660"/>
    </source>
</evidence>
<dbReference type="Gene3D" id="3.90.1030.10">
    <property type="entry name" value="Ribosomal protein L17"/>
    <property type="match status" value="1"/>
</dbReference>
<dbReference type="GO" id="GO:0022625">
    <property type="term" value="C:cytosolic large ribosomal subunit"/>
    <property type="evidence" value="ECO:0007669"/>
    <property type="project" value="TreeGrafter"/>
</dbReference>
<evidence type="ECO:0000256" key="3">
    <source>
        <dbReference type="ARBA" id="ARBA00023274"/>
    </source>
</evidence>
<name>A0A4Y8WR08_9PORP</name>
<protein>
    <recommendedName>
        <fullName evidence="4">Large ribosomal subunit protein bL17</fullName>
    </recommendedName>
</protein>
<evidence type="ECO:0000256" key="2">
    <source>
        <dbReference type="ARBA" id="ARBA00022980"/>
    </source>
</evidence>
<dbReference type="Pfam" id="PF01196">
    <property type="entry name" value="Ribosomal_L17"/>
    <property type="match status" value="1"/>
</dbReference>
<dbReference type="AlphaFoldDB" id="A0A4Y8WR08"/>
<dbReference type="OrthoDB" id="9809073at2"/>
<keyword evidence="3 4" id="KW-0687">Ribonucleoprotein</keyword>
<comment type="similarity">
    <text evidence="1 4 5">Belongs to the bacterial ribosomal protein bL17 family.</text>
</comment>
<organism evidence="7 8">
    <name type="scientific">Porphyromonas levii</name>
    <dbReference type="NCBI Taxonomy" id="28114"/>
    <lineage>
        <taxon>Bacteria</taxon>
        <taxon>Pseudomonadati</taxon>
        <taxon>Bacteroidota</taxon>
        <taxon>Bacteroidia</taxon>
        <taxon>Bacteroidales</taxon>
        <taxon>Porphyromonadaceae</taxon>
        <taxon>Porphyromonas</taxon>
    </lineage>
</organism>
<reference evidence="7 8" key="1">
    <citation type="submission" date="2019-03" db="EMBL/GenBank/DDBJ databases">
        <title>Porphyromonas levii Isolated from the Uterus of Dairy Cows.</title>
        <authorList>
            <person name="Francis A.M."/>
        </authorList>
    </citation>
    <scope>NUCLEOTIDE SEQUENCE [LARGE SCALE GENOMIC DNA]</scope>
    <source>
        <strain evidence="7 8">AF5678</strain>
    </source>
</reference>
<dbReference type="HAMAP" id="MF_01368">
    <property type="entry name" value="Ribosomal_bL17"/>
    <property type="match status" value="1"/>
</dbReference>
<evidence type="ECO:0000256" key="6">
    <source>
        <dbReference type="SAM" id="MobiDB-lite"/>
    </source>
</evidence>
<dbReference type="PANTHER" id="PTHR14413">
    <property type="entry name" value="RIBOSOMAL PROTEIN L17"/>
    <property type="match status" value="1"/>
</dbReference>
<dbReference type="EMBL" id="SPNC01000013">
    <property type="protein sequence ID" value="TFH96779.1"/>
    <property type="molecule type" value="Genomic_DNA"/>
</dbReference>
<evidence type="ECO:0000256" key="1">
    <source>
        <dbReference type="ARBA" id="ARBA00008777"/>
    </source>
</evidence>
<dbReference type="SUPFAM" id="SSF64263">
    <property type="entry name" value="Prokaryotic ribosomal protein L17"/>
    <property type="match status" value="1"/>
</dbReference>
<dbReference type="GeneID" id="66797462"/>
<dbReference type="STRING" id="1122973.GCA_000379925_00508"/>
<keyword evidence="2 4" id="KW-0689">Ribosomal protein</keyword>
<evidence type="ECO:0000256" key="4">
    <source>
        <dbReference type="HAMAP-Rule" id="MF_01368"/>
    </source>
</evidence>
<dbReference type="InterPro" id="IPR036373">
    <property type="entry name" value="Ribosomal_bL17_sf"/>
</dbReference>
<keyword evidence="8" id="KW-1185">Reference proteome</keyword>
<dbReference type="PROSITE" id="PS01167">
    <property type="entry name" value="RIBOSOMAL_L17"/>
    <property type="match status" value="1"/>
</dbReference>